<keyword evidence="8" id="KW-0560">Oxidoreductase</keyword>
<evidence type="ECO:0000256" key="9">
    <source>
        <dbReference type="ARBA" id="ARBA00023004"/>
    </source>
</evidence>
<dbReference type="PANTHER" id="PTHR24304">
    <property type="entry name" value="CYTOCHROME P450 FAMILY 7"/>
    <property type="match status" value="1"/>
</dbReference>
<gene>
    <name evidence="16" type="ORF">CYCCA115_LOCUS2259</name>
</gene>
<dbReference type="InterPro" id="IPR036396">
    <property type="entry name" value="Cyt_P450_sf"/>
</dbReference>
<keyword evidence="6 12" id="KW-0479">Metal-binding</keyword>
<keyword evidence="10" id="KW-0443">Lipid metabolism</keyword>
<evidence type="ECO:0000256" key="1">
    <source>
        <dbReference type="ARBA" id="ARBA00001971"/>
    </source>
</evidence>
<dbReference type="InterPro" id="IPR024204">
    <property type="entry name" value="Cyt_P450_CYP7A1-type"/>
</dbReference>
<keyword evidence="15" id="KW-1133">Transmembrane helix</keyword>
<dbReference type="Pfam" id="PF00067">
    <property type="entry name" value="p450"/>
    <property type="match status" value="1"/>
</dbReference>
<dbReference type="SUPFAM" id="SSF48264">
    <property type="entry name" value="Cytochrome P450"/>
    <property type="match status" value="1"/>
</dbReference>
<comment type="cofactor">
    <cofactor evidence="1 12 13">
        <name>heme</name>
        <dbReference type="ChEBI" id="CHEBI:30413"/>
    </cofactor>
</comment>
<evidence type="ECO:0000256" key="7">
    <source>
        <dbReference type="ARBA" id="ARBA00022824"/>
    </source>
</evidence>
<evidence type="ECO:0000256" key="8">
    <source>
        <dbReference type="ARBA" id="ARBA00023002"/>
    </source>
</evidence>
<organism evidence="16 17">
    <name type="scientific">Cylindrotheca closterium</name>
    <dbReference type="NCBI Taxonomy" id="2856"/>
    <lineage>
        <taxon>Eukaryota</taxon>
        <taxon>Sar</taxon>
        <taxon>Stramenopiles</taxon>
        <taxon>Ochrophyta</taxon>
        <taxon>Bacillariophyta</taxon>
        <taxon>Bacillariophyceae</taxon>
        <taxon>Bacillariophycidae</taxon>
        <taxon>Bacillariales</taxon>
        <taxon>Bacillariaceae</taxon>
        <taxon>Cylindrotheca</taxon>
    </lineage>
</organism>
<keyword evidence="15" id="KW-0812">Transmembrane</keyword>
<keyword evidence="11 12" id="KW-0472">Membrane</keyword>
<evidence type="ECO:0000256" key="11">
    <source>
        <dbReference type="ARBA" id="ARBA00023136"/>
    </source>
</evidence>
<feature type="transmembrane region" description="Helical" evidence="15">
    <location>
        <begin position="12"/>
        <end position="35"/>
    </location>
</feature>
<evidence type="ECO:0000313" key="16">
    <source>
        <dbReference type="EMBL" id="CAJ1931145.1"/>
    </source>
</evidence>
<dbReference type="GO" id="GO:0016705">
    <property type="term" value="F:oxidoreductase activity, acting on paired donors, with incorporation or reduction of molecular oxygen"/>
    <property type="evidence" value="ECO:0007669"/>
    <property type="project" value="InterPro"/>
</dbReference>
<dbReference type="GO" id="GO:0006629">
    <property type="term" value="P:lipid metabolic process"/>
    <property type="evidence" value="ECO:0007669"/>
    <property type="project" value="UniProtKB-KW"/>
</dbReference>
<protein>
    <recommendedName>
        <fullName evidence="18">Cytochrome P450</fullName>
    </recommendedName>
</protein>
<evidence type="ECO:0008006" key="18">
    <source>
        <dbReference type="Google" id="ProtNLM"/>
    </source>
</evidence>
<evidence type="ECO:0000313" key="17">
    <source>
        <dbReference type="Proteomes" id="UP001295423"/>
    </source>
</evidence>
<name>A0AAD2CGB3_9STRA</name>
<dbReference type="GO" id="GO:0042632">
    <property type="term" value="P:cholesterol homeostasis"/>
    <property type="evidence" value="ECO:0007669"/>
    <property type="project" value="TreeGrafter"/>
</dbReference>
<keyword evidence="9 12" id="KW-0408">Iron</keyword>
<dbReference type="PANTHER" id="PTHR24304:SF4">
    <property type="entry name" value="CYTOCHROME P450"/>
    <property type="match status" value="1"/>
</dbReference>
<comment type="similarity">
    <text evidence="4 12">Belongs to the cytochrome P450 family.</text>
</comment>
<feature type="binding site" evidence="14">
    <location>
        <position position="302"/>
    </location>
    <ligand>
        <name>substrate</name>
    </ligand>
</feature>
<proteinExistence type="inferred from homology"/>
<evidence type="ECO:0000256" key="14">
    <source>
        <dbReference type="PIRSR" id="PIRSR000047-2"/>
    </source>
</evidence>
<accession>A0AAD2CGB3</accession>
<dbReference type="InterPro" id="IPR002403">
    <property type="entry name" value="Cyt_P450_E_grp-IV"/>
</dbReference>
<dbReference type="Proteomes" id="UP001295423">
    <property type="component" value="Unassembled WGS sequence"/>
</dbReference>
<keyword evidence="5 12" id="KW-0349">Heme</keyword>
<keyword evidence="17" id="KW-1185">Reference proteome</keyword>
<dbReference type="AlphaFoldDB" id="A0AAD2CGB3"/>
<dbReference type="PRINTS" id="PR00465">
    <property type="entry name" value="EP450IV"/>
</dbReference>
<dbReference type="PIRSF" id="PIRSF000047">
    <property type="entry name" value="Cytochrome_CYPVIIA1"/>
    <property type="match status" value="1"/>
</dbReference>
<evidence type="ECO:0000256" key="12">
    <source>
        <dbReference type="PIRNR" id="PIRNR000047"/>
    </source>
</evidence>
<evidence type="ECO:0000256" key="6">
    <source>
        <dbReference type="ARBA" id="ARBA00022723"/>
    </source>
</evidence>
<evidence type="ECO:0000256" key="5">
    <source>
        <dbReference type="ARBA" id="ARBA00022617"/>
    </source>
</evidence>
<dbReference type="GO" id="GO:0020037">
    <property type="term" value="F:heme binding"/>
    <property type="evidence" value="ECO:0007669"/>
    <property type="project" value="InterPro"/>
</dbReference>
<comment type="pathway">
    <text evidence="3">Lipid metabolism; bile acid biosynthesis.</text>
</comment>
<evidence type="ECO:0000256" key="2">
    <source>
        <dbReference type="ARBA" id="ARBA00004586"/>
    </source>
</evidence>
<dbReference type="Gene3D" id="1.10.630.10">
    <property type="entry name" value="Cytochrome P450"/>
    <property type="match status" value="1"/>
</dbReference>
<evidence type="ECO:0000256" key="4">
    <source>
        <dbReference type="ARBA" id="ARBA00010617"/>
    </source>
</evidence>
<dbReference type="EMBL" id="CAKOGP040000125">
    <property type="protein sequence ID" value="CAJ1931145.1"/>
    <property type="molecule type" value="Genomic_DNA"/>
</dbReference>
<sequence>MTLATSSTKPDSVHVTLLSIAATAATVYTVSSVLAFQKRRKLPDGVRLPPHLTSYIPYIGVGLQFANGLILDFVSDTAKKLNASVFTATVNGTKCVFIADPDLVFTVYKDSIKEVDSISLQKQAMTTLSGINRSAVDEFMDNNKEVQKAAWGQFHKYFFQSDQVSKNIEAVQRVIGGRLETMGLSKADGEWKSFHMFEFVREFSFFASVGPLLSNGLLTQDQIIETYAKFEEGVPLLFAEAPSLLTRNTAAARERVVQMLMTSEVDEGLSEFMKARKVTLGHLPKEVLARMNLGLIVATVSNSVPAVFWVLCELMHNPKAFEACAKEVKHVSDKKANKEDPFTMEELDEMPLLESCFKECLRMYQASFSVRNVTGDFILNPKEKNGPKYLIEKGTCIMAYTATAHMHPSIFENPETFQYDRFLDPTKTALNGKRLLNYWRPFGGGAHLCSGRKFISYEVRVFLAILLLKVDMKLEDPSELKPAIALDRQGFSIAHPNKDPTLLAKMRES</sequence>
<evidence type="ECO:0000256" key="13">
    <source>
        <dbReference type="PIRSR" id="PIRSR000047-1"/>
    </source>
</evidence>
<keyword evidence="7 12" id="KW-0256">Endoplasmic reticulum</keyword>
<evidence type="ECO:0000256" key="10">
    <source>
        <dbReference type="ARBA" id="ARBA00023098"/>
    </source>
</evidence>
<evidence type="ECO:0000256" key="3">
    <source>
        <dbReference type="ARBA" id="ARBA00004860"/>
    </source>
</evidence>
<comment type="subcellular location">
    <subcellularLocation>
        <location evidence="2 12">Endoplasmic reticulum membrane</location>
    </subcellularLocation>
</comment>
<comment type="caution">
    <text evidence="16">The sequence shown here is derived from an EMBL/GenBank/DDBJ whole genome shotgun (WGS) entry which is preliminary data.</text>
</comment>
<dbReference type="InterPro" id="IPR001128">
    <property type="entry name" value="Cyt_P450"/>
</dbReference>
<dbReference type="GO" id="GO:0008395">
    <property type="term" value="F:steroid hydroxylase activity"/>
    <property type="evidence" value="ECO:0007669"/>
    <property type="project" value="TreeGrafter"/>
</dbReference>
<reference evidence="16" key="1">
    <citation type="submission" date="2023-08" db="EMBL/GenBank/DDBJ databases">
        <authorList>
            <person name="Audoor S."/>
            <person name="Bilcke G."/>
        </authorList>
    </citation>
    <scope>NUCLEOTIDE SEQUENCE</scope>
</reference>
<evidence type="ECO:0000256" key="15">
    <source>
        <dbReference type="SAM" id="Phobius"/>
    </source>
</evidence>
<feature type="binding site" description="axial binding residue" evidence="13">
    <location>
        <position position="449"/>
    </location>
    <ligand>
        <name>heme</name>
        <dbReference type="ChEBI" id="CHEBI:30413"/>
    </ligand>
    <ligandPart>
        <name>Fe</name>
        <dbReference type="ChEBI" id="CHEBI:18248"/>
    </ligandPart>
</feature>
<dbReference type="GO" id="GO:0005789">
    <property type="term" value="C:endoplasmic reticulum membrane"/>
    <property type="evidence" value="ECO:0007669"/>
    <property type="project" value="UniProtKB-SubCell"/>
</dbReference>
<dbReference type="GO" id="GO:0005506">
    <property type="term" value="F:iron ion binding"/>
    <property type="evidence" value="ECO:0007669"/>
    <property type="project" value="InterPro"/>
</dbReference>
<dbReference type="InterPro" id="IPR050529">
    <property type="entry name" value="CYP450_sterol_14alpha_dmase"/>
</dbReference>